<comment type="caution">
    <text evidence="1">The sequence shown here is derived from an EMBL/GenBank/DDBJ whole genome shotgun (WGS) entry which is preliminary data.</text>
</comment>
<reference evidence="1" key="1">
    <citation type="journal article" date="2022" name="bioRxiv">
        <title>Sequencing and chromosome-scale assembly of the giantPleurodeles waltlgenome.</title>
        <authorList>
            <person name="Brown T."/>
            <person name="Elewa A."/>
            <person name="Iarovenko S."/>
            <person name="Subramanian E."/>
            <person name="Araus A.J."/>
            <person name="Petzold A."/>
            <person name="Susuki M."/>
            <person name="Suzuki K.-i.T."/>
            <person name="Hayashi T."/>
            <person name="Toyoda A."/>
            <person name="Oliveira C."/>
            <person name="Osipova E."/>
            <person name="Leigh N.D."/>
            <person name="Simon A."/>
            <person name="Yun M.H."/>
        </authorList>
    </citation>
    <scope>NUCLEOTIDE SEQUENCE</scope>
    <source>
        <strain evidence="1">20211129_DDA</strain>
        <tissue evidence="1">Liver</tissue>
    </source>
</reference>
<organism evidence="1 2">
    <name type="scientific">Pleurodeles waltl</name>
    <name type="common">Iberian ribbed newt</name>
    <dbReference type="NCBI Taxonomy" id="8319"/>
    <lineage>
        <taxon>Eukaryota</taxon>
        <taxon>Metazoa</taxon>
        <taxon>Chordata</taxon>
        <taxon>Craniata</taxon>
        <taxon>Vertebrata</taxon>
        <taxon>Euteleostomi</taxon>
        <taxon>Amphibia</taxon>
        <taxon>Batrachia</taxon>
        <taxon>Caudata</taxon>
        <taxon>Salamandroidea</taxon>
        <taxon>Salamandridae</taxon>
        <taxon>Pleurodelinae</taxon>
        <taxon>Pleurodeles</taxon>
    </lineage>
</organism>
<sequence length="91" mass="10387">MLAQLMEQEDQQTPVLVIHNDDGALVVTQLAINGIFLCHLSKIYAAWTYGPDDRGAEYLAGVYRFRASKRKTVFLWTDQSLVKRFARQIKG</sequence>
<evidence type="ECO:0000313" key="2">
    <source>
        <dbReference type="Proteomes" id="UP001066276"/>
    </source>
</evidence>
<dbReference type="AlphaFoldDB" id="A0AAV7RN96"/>
<gene>
    <name evidence="1" type="ORF">NDU88_006239</name>
</gene>
<dbReference type="EMBL" id="JANPWB010000009">
    <property type="protein sequence ID" value="KAJ1153480.1"/>
    <property type="molecule type" value="Genomic_DNA"/>
</dbReference>
<keyword evidence="2" id="KW-1185">Reference proteome</keyword>
<evidence type="ECO:0000313" key="1">
    <source>
        <dbReference type="EMBL" id="KAJ1153480.1"/>
    </source>
</evidence>
<dbReference type="Proteomes" id="UP001066276">
    <property type="component" value="Chromosome 5"/>
</dbReference>
<proteinExistence type="predicted"/>
<protein>
    <submittedName>
        <fullName evidence="1">Uncharacterized protein</fullName>
    </submittedName>
</protein>
<accession>A0AAV7RN96</accession>
<name>A0AAV7RN96_PLEWA</name>